<dbReference type="InterPro" id="IPR012795">
    <property type="entry name" value="tRNA_Ile_lys_synt_N"/>
</dbReference>
<dbReference type="AlphaFoldDB" id="A0A538SPX3"/>
<accession>A0A538SPX3</accession>
<keyword evidence="3 6" id="KW-0547">Nucleotide-binding</keyword>
<dbReference type="HAMAP" id="MF_01161">
    <property type="entry name" value="tRNA_Ile_lys_synt"/>
    <property type="match status" value="1"/>
</dbReference>
<feature type="binding site" evidence="6">
    <location>
        <begin position="38"/>
        <end position="43"/>
    </location>
    <ligand>
        <name>ATP</name>
        <dbReference type="ChEBI" id="CHEBI:30616"/>
    </ligand>
</feature>
<evidence type="ECO:0000256" key="3">
    <source>
        <dbReference type="ARBA" id="ARBA00022741"/>
    </source>
</evidence>
<feature type="domain" description="tRNA(Ile)-lysidine/2-thiocytidine synthase N-terminal" evidence="7">
    <location>
        <begin position="33"/>
        <end position="219"/>
    </location>
</feature>
<dbReference type="GO" id="GO:0006400">
    <property type="term" value="P:tRNA modification"/>
    <property type="evidence" value="ECO:0007669"/>
    <property type="project" value="UniProtKB-UniRule"/>
</dbReference>
<dbReference type="GO" id="GO:0005737">
    <property type="term" value="C:cytoplasm"/>
    <property type="evidence" value="ECO:0007669"/>
    <property type="project" value="UniProtKB-SubCell"/>
</dbReference>
<organism evidence="8 9">
    <name type="scientific">Eiseniibacteriota bacterium</name>
    <dbReference type="NCBI Taxonomy" id="2212470"/>
    <lineage>
        <taxon>Bacteria</taxon>
        <taxon>Candidatus Eiseniibacteriota</taxon>
    </lineage>
</organism>
<comment type="function">
    <text evidence="6">Ligates lysine onto the cytidine present at position 34 of the AUA codon-specific tRNA(Ile) that contains the anticodon CAU, in an ATP-dependent manner. Cytidine is converted to lysidine, thus changing the amino acid specificity of the tRNA from methionine to isoleucine.</text>
</comment>
<keyword evidence="1 6" id="KW-0436">Ligase</keyword>
<dbReference type="Gene3D" id="3.40.50.620">
    <property type="entry name" value="HUPs"/>
    <property type="match status" value="1"/>
</dbReference>
<dbReference type="InterPro" id="IPR012094">
    <property type="entry name" value="tRNA_Ile_lys_synt"/>
</dbReference>
<sequence length="357" mass="39613">MKAARPNPRDQRLELNAERLIVAHGLIPRESTLLVGVSGGPDSIALLDFLAGYRERSGIPAGKLVAGHVNHGLRGTESEEDASFVQRAAEQLGVRCLSTRVLPGLRQRERRESKEAAARAVRYEALRKMAEEVGADRVAVAHTADDQAETVLLRLIRGAGLTGLSGMLPVRKLHSLYLVRPLLTTTRVQVLDYLKRRALAHRLDSSNLVPDARRNFLRLEILPRIREAMNPSISQSLVREAALFREADAYLTVEARRILPSLVRASDSGKIELDAAGMLHYPELLRKYLFRCVLQELNGDILEFSTAHIDALHSLLTSHAGRSADIPLGIQARRGRETLVLRKREAEPERAESPSKT</sequence>
<gene>
    <name evidence="6 8" type="primary">tilS</name>
    <name evidence="8" type="ORF">E6K74_09455</name>
</gene>
<dbReference type="Pfam" id="PF01171">
    <property type="entry name" value="ATP_bind_3"/>
    <property type="match status" value="1"/>
</dbReference>
<dbReference type="InterPro" id="IPR011063">
    <property type="entry name" value="TilS/TtcA_N"/>
</dbReference>
<dbReference type="PANTHER" id="PTHR43033">
    <property type="entry name" value="TRNA(ILE)-LYSIDINE SYNTHASE-RELATED"/>
    <property type="match status" value="1"/>
</dbReference>
<evidence type="ECO:0000313" key="9">
    <source>
        <dbReference type="Proteomes" id="UP000319829"/>
    </source>
</evidence>
<keyword evidence="2 6" id="KW-0819">tRNA processing</keyword>
<evidence type="ECO:0000256" key="2">
    <source>
        <dbReference type="ARBA" id="ARBA00022694"/>
    </source>
</evidence>
<comment type="subcellular location">
    <subcellularLocation>
        <location evidence="6">Cytoplasm</location>
    </subcellularLocation>
</comment>
<keyword evidence="4 6" id="KW-0067">ATP-binding</keyword>
<comment type="caution">
    <text evidence="8">The sequence shown here is derived from an EMBL/GenBank/DDBJ whole genome shotgun (WGS) entry which is preliminary data.</text>
</comment>
<dbReference type="CDD" id="cd01992">
    <property type="entry name" value="TilS_N"/>
    <property type="match status" value="1"/>
</dbReference>
<evidence type="ECO:0000256" key="5">
    <source>
        <dbReference type="ARBA" id="ARBA00048539"/>
    </source>
</evidence>
<dbReference type="SUPFAM" id="SSF82829">
    <property type="entry name" value="MesJ substrate recognition domain-like"/>
    <property type="match status" value="1"/>
</dbReference>
<dbReference type="GO" id="GO:0032267">
    <property type="term" value="F:tRNA(Ile)-lysidine synthase activity"/>
    <property type="evidence" value="ECO:0007669"/>
    <property type="project" value="UniProtKB-EC"/>
</dbReference>
<reference evidence="8 9" key="1">
    <citation type="journal article" date="2019" name="Nat. Microbiol.">
        <title>Mediterranean grassland soil C-N compound turnover is dependent on rainfall and depth, and is mediated by genomically divergent microorganisms.</title>
        <authorList>
            <person name="Diamond S."/>
            <person name="Andeer P.F."/>
            <person name="Li Z."/>
            <person name="Crits-Christoph A."/>
            <person name="Burstein D."/>
            <person name="Anantharaman K."/>
            <person name="Lane K.R."/>
            <person name="Thomas B.C."/>
            <person name="Pan C."/>
            <person name="Northen T.R."/>
            <person name="Banfield J.F."/>
        </authorList>
    </citation>
    <scope>NUCLEOTIDE SEQUENCE [LARGE SCALE GENOMIC DNA]</scope>
    <source>
        <strain evidence="8">WS_4</strain>
    </source>
</reference>
<comment type="domain">
    <text evidence="6">The N-terminal region contains the highly conserved SGGXDS motif, predicted to be a P-loop motif involved in ATP binding.</text>
</comment>
<evidence type="ECO:0000259" key="7">
    <source>
        <dbReference type="Pfam" id="PF01171"/>
    </source>
</evidence>
<dbReference type="EMBL" id="VBOU01000086">
    <property type="protein sequence ID" value="TMQ53422.1"/>
    <property type="molecule type" value="Genomic_DNA"/>
</dbReference>
<evidence type="ECO:0000256" key="4">
    <source>
        <dbReference type="ARBA" id="ARBA00022840"/>
    </source>
</evidence>
<evidence type="ECO:0000313" key="8">
    <source>
        <dbReference type="EMBL" id="TMQ53422.1"/>
    </source>
</evidence>
<dbReference type="Proteomes" id="UP000319829">
    <property type="component" value="Unassembled WGS sequence"/>
</dbReference>
<dbReference type="Gene3D" id="1.20.59.20">
    <property type="match status" value="1"/>
</dbReference>
<dbReference type="GO" id="GO:0005524">
    <property type="term" value="F:ATP binding"/>
    <property type="evidence" value="ECO:0007669"/>
    <property type="project" value="UniProtKB-UniRule"/>
</dbReference>
<evidence type="ECO:0000256" key="1">
    <source>
        <dbReference type="ARBA" id="ARBA00022598"/>
    </source>
</evidence>
<comment type="catalytic activity">
    <reaction evidence="5 6">
        <text>cytidine(34) in tRNA(Ile2) + L-lysine + ATP = lysidine(34) in tRNA(Ile2) + AMP + diphosphate + H(+)</text>
        <dbReference type="Rhea" id="RHEA:43744"/>
        <dbReference type="Rhea" id="RHEA-COMP:10625"/>
        <dbReference type="Rhea" id="RHEA-COMP:10670"/>
        <dbReference type="ChEBI" id="CHEBI:15378"/>
        <dbReference type="ChEBI" id="CHEBI:30616"/>
        <dbReference type="ChEBI" id="CHEBI:32551"/>
        <dbReference type="ChEBI" id="CHEBI:33019"/>
        <dbReference type="ChEBI" id="CHEBI:82748"/>
        <dbReference type="ChEBI" id="CHEBI:83665"/>
        <dbReference type="ChEBI" id="CHEBI:456215"/>
        <dbReference type="EC" id="6.3.4.19"/>
    </reaction>
</comment>
<dbReference type="InterPro" id="IPR014729">
    <property type="entry name" value="Rossmann-like_a/b/a_fold"/>
</dbReference>
<dbReference type="PANTHER" id="PTHR43033:SF1">
    <property type="entry name" value="TRNA(ILE)-LYSIDINE SYNTHASE-RELATED"/>
    <property type="match status" value="1"/>
</dbReference>
<name>A0A538SPX3_UNCEI</name>
<dbReference type="SUPFAM" id="SSF52402">
    <property type="entry name" value="Adenine nucleotide alpha hydrolases-like"/>
    <property type="match status" value="1"/>
</dbReference>
<proteinExistence type="inferred from homology"/>
<evidence type="ECO:0000256" key="6">
    <source>
        <dbReference type="HAMAP-Rule" id="MF_01161"/>
    </source>
</evidence>
<dbReference type="NCBIfam" id="TIGR02432">
    <property type="entry name" value="lysidine_TilS_N"/>
    <property type="match status" value="1"/>
</dbReference>
<comment type="similarity">
    <text evidence="6">Belongs to the tRNA(Ile)-lysidine synthase family.</text>
</comment>
<protein>
    <recommendedName>
        <fullName evidence="6">tRNA(Ile)-lysidine synthase</fullName>
        <ecNumber evidence="6">6.3.4.19</ecNumber>
    </recommendedName>
    <alternativeName>
        <fullName evidence="6">tRNA(Ile)-2-lysyl-cytidine synthase</fullName>
    </alternativeName>
    <alternativeName>
        <fullName evidence="6">tRNA(Ile)-lysidine synthetase</fullName>
    </alternativeName>
</protein>
<dbReference type="EC" id="6.3.4.19" evidence="6"/>
<keyword evidence="6" id="KW-0963">Cytoplasm</keyword>